<proteinExistence type="predicted"/>
<evidence type="ECO:0000259" key="1">
    <source>
        <dbReference type="Pfam" id="PF00534"/>
    </source>
</evidence>
<dbReference type="Proteomes" id="UP001589813">
    <property type="component" value="Unassembled WGS sequence"/>
</dbReference>
<dbReference type="InterPro" id="IPR001296">
    <property type="entry name" value="Glyco_trans_1"/>
</dbReference>
<dbReference type="Gene3D" id="3.40.50.2000">
    <property type="entry name" value="Glycogen Phosphorylase B"/>
    <property type="match status" value="2"/>
</dbReference>
<comment type="caution">
    <text evidence="2">The sequence shown here is derived from an EMBL/GenBank/DDBJ whole genome shotgun (WGS) entry which is preliminary data.</text>
</comment>
<dbReference type="RefSeq" id="WP_377242193.1">
    <property type="nucleotide sequence ID" value="NZ_JBHLXP010000001.1"/>
</dbReference>
<dbReference type="PANTHER" id="PTHR12526:SF636">
    <property type="entry name" value="BLL3647 PROTEIN"/>
    <property type="match status" value="1"/>
</dbReference>
<keyword evidence="3" id="KW-1185">Reference proteome</keyword>
<dbReference type="EMBL" id="JBHLXP010000001">
    <property type="protein sequence ID" value="MFC0048217.1"/>
    <property type="molecule type" value="Genomic_DNA"/>
</dbReference>
<sequence length="248" mass="26962">PQHRLPRLLIKQAIRFSSYCGAVSQKLKAGLMRLGCPEEKAVVLPNGVDQQQFKPDAQPQQALKNELGLGSAYTLLMVGNLVSLKGHALVLSALVELPDVHLLIVGSGPELSALQQQSAALGLTDRVQFFGNRPQHELCRFYSTADALVLMSSSEGWPNVILEAMSCGSAVISTRVGSAEEMLHSDEVGLLLAERSSAALTDAVKQCQQRRFDRDQIRAHASGFSWQQTAEQLNLLYQQTMAGDPVRG</sequence>
<dbReference type="Pfam" id="PF00534">
    <property type="entry name" value="Glycos_transf_1"/>
    <property type="match status" value="1"/>
</dbReference>
<dbReference type="PANTHER" id="PTHR12526">
    <property type="entry name" value="GLYCOSYLTRANSFERASE"/>
    <property type="match status" value="1"/>
</dbReference>
<reference evidence="2 3" key="1">
    <citation type="submission" date="2024-09" db="EMBL/GenBank/DDBJ databases">
        <authorList>
            <person name="Sun Q."/>
            <person name="Mori K."/>
        </authorList>
    </citation>
    <scope>NUCLEOTIDE SEQUENCE [LARGE SCALE GENOMIC DNA]</scope>
    <source>
        <strain evidence="2 3">KCTC 23315</strain>
    </source>
</reference>
<gene>
    <name evidence="2" type="ORF">ACFFJP_07920</name>
</gene>
<organism evidence="2 3">
    <name type="scientific">Rheinheimera tilapiae</name>
    <dbReference type="NCBI Taxonomy" id="875043"/>
    <lineage>
        <taxon>Bacteria</taxon>
        <taxon>Pseudomonadati</taxon>
        <taxon>Pseudomonadota</taxon>
        <taxon>Gammaproteobacteria</taxon>
        <taxon>Chromatiales</taxon>
        <taxon>Chromatiaceae</taxon>
        <taxon>Rheinheimera</taxon>
    </lineage>
</organism>
<name>A0ABV6BDR0_9GAMM</name>
<protein>
    <submittedName>
        <fullName evidence="2">Glycosyltransferase</fullName>
        <ecNumber evidence="2">2.4.-.-</ecNumber>
    </submittedName>
</protein>
<feature type="non-terminal residue" evidence="2">
    <location>
        <position position="1"/>
    </location>
</feature>
<accession>A0ABV6BDR0</accession>
<evidence type="ECO:0000313" key="2">
    <source>
        <dbReference type="EMBL" id="MFC0048217.1"/>
    </source>
</evidence>
<keyword evidence="2" id="KW-0328">Glycosyltransferase</keyword>
<feature type="domain" description="Glycosyl transferase family 1" evidence="1">
    <location>
        <begin position="69"/>
        <end position="211"/>
    </location>
</feature>
<evidence type="ECO:0000313" key="3">
    <source>
        <dbReference type="Proteomes" id="UP001589813"/>
    </source>
</evidence>
<dbReference type="SUPFAM" id="SSF53756">
    <property type="entry name" value="UDP-Glycosyltransferase/glycogen phosphorylase"/>
    <property type="match status" value="1"/>
</dbReference>
<dbReference type="GO" id="GO:0016757">
    <property type="term" value="F:glycosyltransferase activity"/>
    <property type="evidence" value="ECO:0007669"/>
    <property type="project" value="UniProtKB-KW"/>
</dbReference>
<keyword evidence="2" id="KW-0808">Transferase</keyword>
<dbReference type="EC" id="2.4.-.-" evidence="2"/>